<dbReference type="Proteomes" id="UP000011173">
    <property type="component" value="Chromosome"/>
</dbReference>
<dbReference type="KEGG" id="ndo:DDD_3493"/>
<reference evidence="1 2" key="1">
    <citation type="journal article" date="2013" name="Genome Biol. Evol.">
        <title>Genomic makeup of the marine flavobacterium Nonlabens (Donghaeana) dokdonensis DSW-6 and identification of a novel class of rhodopsins.</title>
        <authorList>
            <person name="Kwon S.K."/>
            <person name="Kim B.K."/>
            <person name="Song J.Y."/>
            <person name="Kwak M.J."/>
            <person name="Lee C.H."/>
            <person name="Yoon J.H."/>
            <person name="Oh T.K."/>
            <person name="Kim J.F."/>
        </authorList>
    </citation>
    <scope>NUCLEOTIDE SEQUENCE [LARGE SCALE GENOMIC DNA]</scope>
    <source>
        <strain evidence="2">DSM 17205 / KCTC 12402 / DSW-6</strain>
    </source>
</reference>
<protein>
    <recommendedName>
        <fullName evidence="3">Type IX secretion system membrane protein PorP/SprF</fullName>
    </recommendedName>
</protein>
<dbReference type="InterPro" id="IPR019861">
    <property type="entry name" value="PorP/SprF_Bacteroidetes"/>
</dbReference>
<evidence type="ECO:0008006" key="3">
    <source>
        <dbReference type="Google" id="ProtNLM"/>
    </source>
</evidence>
<sequence>MACCFSLKLFAQDPIFTQYYLFPETLNSGFTGFQETTKAGILHRTQWPDLNFRVDSDYANFNTWVPTMNSGIGVNFLSQRERFTNFSLSQFNLAYAYKVQLTDQWVFRPGLELGYGFKSFNFNNIVLEDQIDLGSNTINPISIDNLDPNDRVSYLDVSASLLFNNEDLWFGIALKHLNRPNISLAPGGNLPLNPLAAFTAGYELKLADYLNLRFLPYSTKLLLTANYMQQGNYNRFDIGSMFVIDLFYIGAIVATNPNRNSANSHLLTSINLIGGLQYENFKFGISHDVNVSRLGRTGGIYELSVIFTIDQKAKCFGCPLYERI</sequence>
<dbReference type="Pfam" id="PF11751">
    <property type="entry name" value="PorP_SprF"/>
    <property type="match status" value="1"/>
</dbReference>
<dbReference type="NCBIfam" id="TIGR03519">
    <property type="entry name" value="T9SS_PorP_fam"/>
    <property type="match status" value="1"/>
</dbReference>
<organism evidence="1 2">
    <name type="scientific">Nonlabens dokdonensis (strain DSM 17205 / KCTC 12402 / DSW-6)</name>
    <name type="common">Donghaeana dokdonensis</name>
    <dbReference type="NCBI Taxonomy" id="592029"/>
    <lineage>
        <taxon>Bacteria</taxon>
        <taxon>Pseudomonadati</taxon>
        <taxon>Bacteroidota</taxon>
        <taxon>Flavobacteriia</taxon>
        <taxon>Flavobacteriales</taxon>
        <taxon>Flavobacteriaceae</taxon>
        <taxon>Nonlabens</taxon>
    </lineage>
</organism>
<dbReference type="HOGENOM" id="CLU_068235_1_0_10"/>
<proteinExistence type="predicted"/>
<dbReference type="eggNOG" id="COG4772">
    <property type="taxonomic scope" value="Bacteria"/>
</dbReference>
<dbReference type="PATRIC" id="fig|592029.3.peg.3467"/>
<name>L7WAA8_NONDD</name>
<dbReference type="AlphaFoldDB" id="L7WAA8"/>
<accession>L7WAA8</accession>
<gene>
    <name evidence="1" type="ordered locus">DDD_3493</name>
</gene>
<dbReference type="EMBL" id="CP001397">
    <property type="protein sequence ID" value="AGC78620.1"/>
    <property type="molecule type" value="Genomic_DNA"/>
</dbReference>
<evidence type="ECO:0000313" key="2">
    <source>
        <dbReference type="Proteomes" id="UP000011173"/>
    </source>
</evidence>
<dbReference type="STRING" id="592029.DDD_3493"/>
<evidence type="ECO:0000313" key="1">
    <source>
        <dbReference type="EMBL" id="AGC78620.1"/>
    </source>
</evidence>